<protein>
    <submittedName>
        <fullName evidence="1">Uncharacterized protein</fullName>
    </submittedName>
</protein>
<dbReference type="AlphaFoldDB" id="A0AAN6QCP7"/>
<comment type="caution">
    <text evidence="1">The sequence shown here is derived from an EMBL/GenBank/DDBJ whole genome shotgun (WGS) entry which is preliminary data.</text>
</comment>
<proteinExistence type="predicted"/>
<keyword evidence="2" id="KW-1185">Reference proteome</keyword>
<gene>
    <name evidence="1" type="ORF">N656DRAFT_741147</name>
</gene>
<organism evidence="1 2">
    <name type="scientific">Canariomyces notabilis</name>
    <dbReference type="NCBI Taxonomy" id="2074819"/>
    <lineage>
        <taxon>Eukaryota</taxon>
        <taxon>Fungi</taxon>
        <taxon>Dikarya</taxon>
        <taxon>Ascomycota</taxon>
        <taxon>Pezizomycotina</taxon>
        <taxon>Sordariomycetes</taxon>
        <taxon>Sordariomycetidae</taxon>
        <taxon>Sordariales</taxon>
        <taxon>Chaetomiaceae</taxon>
        <taxon>Canariomyces</taxon>
    </lineage>
</organism>
<name>A0AAN6QCP7_9PEZI</name>
<dbReference type="EMBL" id="MU853369">
    <property type="protein sequence ID" value="KAK4107768.1"/>
    <property type="molecule type" value="Genomic_DNA"/>
</dbReference>
<reference evidence="1" key="2">
    <citation type="submission" date="2023-05" db="EMBL/GenBank/DDBJ databases">
        <authorList>
            <consortium name="Lawrence Berkeley National Laboratory"/>
            <person name="Steindorff A."/>
            <person name="Hensen N."/>
            <person name="Bonometti L."/>
            <person name="Westerberg I."/>
            <person name="Brannstrom I.O."/>
            <person name="Guillou S."/>
            <person name="Cros-Aarteil S."/>
            <person name="Calhoun S."/>
            <person name="Haridas S."/>
            <person name="Kuo A."/>
            <person name="Mondo S."/>
            <person name="Pangilinan J."/>
            <person name="Riley R."/>
            <person name="Labutti K."/>
            <person name="Andreopoulos B."/>
            <person name="Lipzen A."/>
            <person name="Chen C."/>
            <person name="Yanf M."/>
            <person name="Daum C."/>
            <person name="Ng V."/>
            <person name="Clum A."/>
            <person name="Ohm R."/>
            <person name="Martin F."/>
            <person name="Silar P."/>
            <person name="Natvig D."/>
            <person name="Lalanne C."/>
            <person name="Gautier V."/>
            <person name="Ament-Velasquez S.L."/>
            <person name="Kruys A."/>
            <person name="Hutchinson M.I."/>
            <person name="Powell A.J."/>
            <person name="Barry K."/>
            <person name="Miller A.N."/>
            <person name="Grigoriev I.V."/>
            <person name="Debuchy R."/>
            <person name="Gladieux P."/>
            <person name="Thoren M.H."/>
            <person name="Johannesson H."/>
        </authorList>
    </citation>
    <scope>NUCLEOTIDE SEQUENCE</scope>
    <source>
        <strain evidence="1">CBS 508.74</strain>
    </source>
</reference>
<dbReference type="GeneID" id="89936938"/>
<dbReference type="Proteomes" id="UP001302812">
    <property type="component" value="Unassembled WGS sequence"/>
</dbReference>
<sequence length="135" mass="15185">MLTMSECAVFTRLDGGFGTSVKLSTSSGNCTFMNPNMPTNKDSYYGSDSHAWSCWDVPSPEYDSVWEHYYTIKGFKYPFVCNGNINCFYDTVAPPGPSPEEKGHPVWQFFWGAHQMDVPPGHLQVIWLWVPVGSS</sequence>
<reference evidence="1" key="1">
    <citation type="journal article" date="2023" name="Mol. Phylogenet. Evol.">
        <title>Genome-scale phylogeny and comparative genomics of the fungal order Sordariales.</title>
        <authorList>
            <person name="Hensen N."/>
            <person name="Bonometti L."/>
            <person name="Westerberg I."/>
            <person name="Brannstrom I.O."/>
            <person name="Guillou S."/>
            <person name="Cros-Aarteil S."/>
            <person name="Calhoun S."/>
            <person name="Haridas S."/>
            <person name="Kuo A."/>
            <person name="Mondo S."/>
            <person name="Pangilinan J."/>
            <person name="Riley R."/>
            <person name="LaButti K."/>
            <person name="Andreopoulos B."/>
            <person name="Lipzen A."/>
            <person name="Chen C."/>
            <person name="Yan M."/>
            <person name="Daum C."/>
            <person name="Ng V."/>
            <person name="Clum A."/>
            <person name="Steindorff A."/>
            <person name="Ohm R.A."/>
            <person name="Martin F."/>
            <person name="Silar P."/>
            <person name="Natvig D.O."/>
            <person name="Lalanne C."/>
            <person name="Gautier V."/>
            <person name="Ament-Velasquez S.L."/>
            <person name="Kruys A."/>
            <person name="Hutchinson M.I."/>
            <person name="Powell A.J."/>
            <person name="Barry K."/>
            <person name="Miller A.N."/>
            <person name="Grigoriev I.V."/>
            <person name="Debuchy R."/>
            <person name="Gladieux P."/>
            <person name="Hiltunen Thoren M."/>
            <person name="Johannesson H."/>
        </authorList>
    </citation>
    <scope>NUCLEOTIDE SEQUENCE</scope>
    <source>
        <strain evidence="1">CBS 508.74</strain>
    </source>
</reference>
<evidence type="ECO:0000313" key="2">
    <source>
        <dbReference type="Proteomes" id="UP001302812"/>
    </source>
</evidence>
<accession>A0AAN6QCP7</accession>
<dbReference type="RefSeq" id="XP_064665338.1">
    <property type="nucleotide sequence ID" value="XM_064812813.1"/>
</dbReference>
<evidence type="ECO:0000313" key="1">
    <source>
        <dbReference type="EMBL" id="KAK4107768.1"/>
    </source>
</evidence>